<dbReference type="PROSITE" id="PS00330">
    <property type="entry name" value="HEMOLYSIN_CALCIUM"/>
    <property type="match status" value="1"/>
</dbReference>
<proteinExistence type="predicted"/>
<dbReference type="InterPro" id="IPR011049">
    <property type="entry name" value="Serralysin-like_metalloprot_C"/>
</dbReference>
<gene>
    <name evidence="4" type="ORF">FKY71_01050</name>
</gene>
<sequence>MFRRILLAAFLLMLALPASAKEARIYVFGNSLINHLDGGDETAVPYWLARMAKAAGHEFAADGQWGFLRDFTRPEEPTSNWSFSGVTSAWNRDRMRFKDADLTAVMVNPANFIQYNQPDAPYDGDNPDQISPLEAMDALIDLHVGDRPLLIYEGWAEMAGVTRQFPPRKSGLSKYHLYNMGDYHDWYVTLSEQLTEARPGADIRLIPVARMLSQLLTEAPLDAIGAEDLYTDNAPHGTSTLYYLAAMTVFPAIYGEAAPRLEGLEGAVHPLVIEHQSSIADRVMELQDNDVQARVDPLQEGKAASSQVAAEAERTPSSQQSTQITNPSLALGLDGISDWSTQHPFLNIMKTARPWVGHVGDEWGAITMDDLARRGLLDGHGYPRRIPAEASKLEAFVLTDQPEAATDMASRYRIRWKGTGELSVTGRGQTARMNQGENETWLDYTPGDGLVSISITSTDPEGTGDHIRDIEIVREDHIPFHDAGATFNPAWIDRIADMRSLRFMDWMLTNGSPVKSWEGRPLPEHFSYAWRGVPAEVMIKLANKVGADPWFCMPHAADDDYMISFAELTRERLDPRLKAHVEFSNELWNQIFPQAKWAEEQARKRWGEQVEGDAWMQYAGIRSAEVMDIWAEVYGRQAKSRLVRIMGVHTGWMGLEEPFMQAPRAVSQGLAPPVESFDAYAVSGYFGFDLGLEDEGLPKVRQIVERSRGKAEQAARKKGLERKALEAEIEPIKFDEAYPEVSELLWEGSFKELTEVLWPYHAQVAEAHDLQLVMYEGGTHVTPHGEALNDEELVDFFTSFNYDSEIGKLYEELLHRWRGVGGTLFNAFVDVAKPTKYGSWGALRHLQDENPRWDALVAANEINTEILPERPAGTFLHGVTITGGQGPDRMIGTLEEDVLVGGPGDDYIKSLGGNDIINGGPGEDIVELPGQAADYRLYRDGDVVIARREGGGLGTYEVKMLDVEKLYFSSEPARKYVLDLN</sequence>
<dbReference type="Gene3D" id="2.150.10.10">
    <property type="entry name" value="Serralysin-like metalloprotease, C-terminal"/>
    <property type="match status" value="1"/>
</dbReference>
<protein>
    <submittedName>
        <fullName evidence="4">Calcium-binding protein</fullName>
    </submittedName>
</protein>
<comment type="caution">
    <text evidence="4">The sequence shown here is derived from an EMBL/GenBank/DDBJ whole genome shotgun (WGS) entry which is preliminary data.</text>
</comment>
<keyword evidence="1" id="KW-0106">Calcium</keyword>
<dbReference type="AlphaFoldDB" id="A0A540VVU8"/>
<feature type="chain" id="PRO_5021761019" evidence="3">
    <location>
        <begin position="21"/>
        <end position="981"/>
    </location>
</feature>
<dbReference type="InterPro" id="IPR001343">
    <property type="entry name" value="Hemolysn_Ca-bd"/>
</dbReference>
<accession>A0A540VVU8</accession>
<dbReference type="EMBL" id="VIFK01000003">
    <property type="protein sequence ID" value="TQF00868.1"/>
    <property type="molecule type" value="Genomic_DNA"/>
</dbReference>
<evidence type="ECO:0000313" key="4">
    <source>
        <dbReference type="EMBL" id="TQF00868.1"/>
    </source>
</evidence>
<dbReference type="GO" id="GO:0005509">
    <property type="term" value="F:calcium ion binding"/>
    <property type="evidence" value="ECO:0007669"/>
    <property type="project" value="InterPro"/>
</dbReference>
<evidence type="ECO:0000256" key="1">
    <source>
        <dbReference type="ARBA" id="ARBA00022837"/>
    </source>
</evidence>
<evidence type="ECO:0000313" key="5">
    <source>
        <dbReference type="Proteomes" id="UP000315400"/>
    </source>
</evidence>
<evidence type="ECO:0000256" key="3">
    <source>
        <dbReference type="SAM" id="SignalP"/>
    </source>
</evidence>
<dbReference type="Pfam" id="PF00353">
    <property type="entry name" value="HemolysinCabind"/>
    <property type="match status" value="1"/>
</dbReference>
<keyword evidence="3" id="KW-0732">Signal</keyword>
<dbReference type="SUPFAM" id="SSF51120">
    <property type="entry name" value="beta-Roll"/>
    <property type="match status" value="1"/>
</dbReference>
<feature type="region of interest" description="Disordered" evidence="2">
    <location>
        <begin position="298"/>
        <end position="323"/>
    </location>
</feature>
<dbReference type="Proteomes" id="UP000315400">
    <property type="component" value="Unassembled WGS sequence"/>
</dbReference>
<organism evidence="4 5">
    <name type="scientific">Spiribacter salinus</name>
    <dbReference type="NCBI Taxonomy" id="1335746"/>
    <lineage>
        <taxon>Bacteria</taxon>
        <taxon>Pseudomonadati</taxon>
        <taxon>Pseudomonadota</taxon>
        <taxon>Gammaproteobacteria</taxon>
        <taxon>Chromatiales</taxon>
        <taxon>Ectothiorhodospiraceae</taxon>
        <taxon>Spiribacter</taxon>
    </lineage>
</organism>
<feature type="signal peptide" evidence="3">
    <location>
        <begin position="1"/>
        <end position="20"/>
    </location>
</feature>
<name>A0A540VVU8_9GAMM</name>
<reference evidence="4 5" key="1">
    <citation type="submission" date="2019-06" db="EMBL/GenBank/DDBJ databases">
        <title>Metagenome assembled Genome of Spiribacter salinus SL48-SHIP from the microbial mat of Salt Lake 48 (Novosibirsk region, Russia).</title>
        <authorList>
            <person name="Shipova A."/>
            <person name="Rozanov A.S."/>
            <person name="Bryanskaya A.V."/>
            <person name="Peltek S.E."/>
        </authorList>
    </citation>
    <scope>NUCLEOTIDE SEQUENCE [LARGE SCALE GENOMIC DNA]</scope>
    <source>
        <strain evidence="4">SL48-SHIP-2</strain>
    </source>
</reference>
<evidence type="ECO:0000256" key="2">
    <source>
        <dbReference type="SAM" id="MobiDB-lite"/>
    </source>
</evidence>
<dbReference type="InterPro" id="IPR018511">
    <property type="entry name" value="Hemolysin-typ_Ca-bd_CS"/>
</dbReference>